<keyword evidence="3" id="KW-1003">Cell membrane</keyword>
<evidence type="ECO:0000256" key="4">
    <source>
        <dbReference type="ARBA" id="ARBA00022516"/>
    </source>
</evidence>
<comment type="similarity">
    <text evidence="2">Belongs to the EamA transporter family.</text>
</comment>
<protein>
    <submittedName>
        <fullName evidence="14">EamA family transporter</fullName>
    </submittedName>
</protein>
<feature type="transmembrane region" description="Helical" evidence="12">
    <location>
        <begin position="240"/>
        <end position="258"/>
    </location>
</feature>
<evidence type="ECO:0000256" key="5">
    <source>
        <dbReference type="ARBA" id="ARBA00022519"/>
    </source>
</evidence>
<name>A0ABR8MU19_9BACL</name>
<feature type="transmembrane region" description="Helical" evidence="12">
    <location>
        <begin position="30"/>
        <end position="50"/>
    </location>
</feature>
<comment type="caution">
    <text evidence="14">The sequence shown here is derived from an EMBL/GenBank/DDBJ whole genome shotgun (WGS) entry which is preliminary data.</text>
</comment>
<dbReference type="InterPro" id="IPR000620">
    <property type="entry name" value="EamA_dom"/>
</dbReference>
<dbReference type="Gene3D" id="1.10.3730.20">
    <property type="match status" value="2"/>
</dbReference>
<feature type="domain" description="EamA" evidence="13">
    <location>
        <begin position="151"/>
        <end position="281"/>
    </location>
</feature>
<keyword evidence="9 12" id="KW-1133">Transmembrane helix</keyword>
<evidence type="ECO:0000256" key="11">
    <source>
        <dbReference type="ARBA" id="ARBA00023136"/>
    </source>
</evidence>
<gene>
    <name evidence="14" type="ORF">H8B09_11820</name>
</gene>
<feature type="transmembrane region" description="Helical" evidence="12">
    <location>
        <begin position="209"/>
        <end position="234"/>
    </location>
</feature>
<feature type="domain" description="EamA" evidence="13">
    <location>
        <begin position="4"/>
        <end position="133"/>
    </location>
</feature>
<evidence type="ECO:0000256" key="6">
    <source>
        <dbReference type="ARBA" id="ARBA00022556"/>
    </source>
</evidence>
<dbReference type="PANTHER" id="PTHR30561:SF9">
    <property type="entry name" value="4-AMINO-4-DEOXY-L-ARABINOSE-PHOSPHOUNDECAPRENOL FLIPPASE SUBUNIT ARNF-RELATED"/>
    <property type="match status" value="1"/>
</dbReference>
<dbReference type="RefSeq" id="WP_191203684.1">
    <property type="nucleotide sequence ID" value="NZ_JACXZA010000002.1"/>
</dbReference>
<dbReference type="EMBL" id="JACXZA010000002">
    <property type="protein sequence ID" value="MBD3919442.1"/>
    <property type="molecule type" value="Genomic_DNA"/>
</dbReference>
<evidence type="ECO:0000313" key="14">
    <source>
        <dbReference type="EMBL" id="MBD3919442.1"/>
    </source>
</evidence>
<keyword evidence="15" id="KW-1185">Reference proteome</keyword>
<feature type="transmembrane region" description="Helical" evidence="12">
    <location>
        <begin position="117"/>
        <end position="138"/>
    </location>
</feature>
<evidence type="ECO:0000256" key="7">
    <source>
        <dbReference type="ARBA" id="ARBA00022692"/>
    </source>
</evidence>
<evidence type="ECO:0000256" key="8">
    <source>
        <dbReference type="ARBA" id="ARBA00022985"/>
    </source>
</evidence>
<keyword evidence="6" id="KW-0441">Lipid A biosynthesis</keyword>
<keyword evidence="4" id="KW-0444">Lipid biosynthesis</keyword>
<feature type="transmembrane region" description="Helical" evidence="12">
    <location>
        <begin position="62"/>
        <end position="80"/>
    </location>
</feature>
<accession>A0ABR8MU19</accession>
<evidence type="ECO:0000313" key="15">
    <source>
        <dbReference type="Proteomes" id="UP000609346"/>
    </source>
</evidence>
<feature type="transmembrane region" description="Helical" evidence="12">
    <location>
        <begin position="92"/>
        <end position="111"/>
    </location>
</feature>
<dbReference type="SUPFAM" id="SSF103481">
    <property type="entry name" value="Multidrug resistance efflux transporter EmrE"/>
    <property type="match status" value="2"/>
</dbReference>
<keyword evidence="10" id="KW-0443">Lipid metabolism</keyword>
<proteinExistence type="inferred from homology"/>
<dbReference type="InterPro" id="IPR000390">
    <property type="entry name" value="Small_drug/metabolite_transptr"/>
</dbReference>
<organism evidence="14 15">
    <name type="scientific">Paenibacillus terricola</name>
    <dbReference type="NCBI Taxonomy" id="2763503"/>
    <lineage>
        <taxon>Bacteria</taxon>
        <taxon>Bacillati</taxon>
        <taxon>Bacillota</taxon>
        <taxon>Bacilli</taxon>
        <taxon>Bacillales</taxon>
        <taxon>Paenibacillaceae</taxon>
        <taxon>Paenibacillus</taxon>
    </lineage>
</organism>
<feature type="transmembrane region" description="Helical" evidence="12">
    <location>
        <begin position="6"/>
        <end position="23"/>
    </location>
</feature>
<dbReference type="Pfam" id="PF00892">
    <property type="entry name" value="EamA"/>
    <property type="match status" value="2"/>
</dbReference>
<keyword evidence="11 12" id="KW-0472">Membrane</keyword>
<evidence type="ECO:0000256" key="3">
    <source>
        <dbReference type="ARBA" id="ARBA00022475"/>
    </source>
</evidence>
<evidence type="ECO:0000259" key="13">
    <source>
        <dbReference type="Pfam" id="PF00892"/>
    </source>
</evidence>
<evidence type="ECO:0000256" key="1">
    <source>
        <dbReference type="ARBA" id="ARBA00004651"/>
    </source>
</evidence>
<keyword evidence="7 12" id="KW-0812">Transmembrane</keyword>
<sequence length="284" mass="30704">MYGIAIMLVLLSGLLHAIWNLYTKRSSNKVSFLWLTQLVAVLIFTPLTIIEWDTSRMTGTGALMLLLSMVLHGIYVLLLARTYTVGDFSQVYPIMRGTSPLVVPILGTALLGEHLTALGWFGVVLILFGVGVTSNLRLLMKGSTKAAYKAPLLALAVGLCIASYIIVDKISLDYMPAVMLNQATNIGNALLLGWAAFRSHAVKSELRINWKTILLGGIIAPGGYMLFLYALSLAPVAQLAPMREIGTVFGTLMGIMLLREPQGKRRIGTSILITAGVILLAMNG</sequence>
<dbReference type="PANTHER" id="PTHR30561">
    <property type="entry name" value="SMR FAMILY PROTON-DEPENDENT DRUG EFFLUX TRANSPORTER SUGE"/>
    <property type="match status" value="1"/>
</dbReference>
<evidence type="ECO:0000256" key="9">
    <source>
        <dbReference type="ARBA" id="ARBA00022989"/>
    </source>
</evidence>
<dbReference type="Proteomes" id="UP000609346">
    <property type="component" value="Unassembled WGS sequence"/>
</dbReference>
<evidence type="ECO:0000256" key="12">
    <source>
        <dbReference type="SAM" id="Phobius"/>
    </source>
</evidence>
<evidence type="ECO:0000256" key="10">
    <source>
        <dbReference type="ARBA" id="ARBA00023098"/>
    </source>
</evidence>
<feature type="transmembrane region" description="Helical" evidence="12">
    <location>
        <begin position="150"/>
        <end position="167"/>
    </location>
</feature>
<comment type="subcellular location">
    <subcellularLocation>
        <location evidence="1">Cell membrane</location>
        <topology evidence="1">Multi-pass membrane protein</topology>
    </subcellularLocation>
</comment>
<evidence type="ECO:0000256" key="2">
    <source>
        <dbReference type="ARBA" id="ARBA00007362"/>
    </source>
</evidence>
<keyword evidence="8" id="KW-0448">Lipopolysaccharide biosynthesis</keyword>
<keyword evidence="5" id="KW-0997">Cell inner membrane</keyword>
<dbReference type="InterPro" id="IPR037185">
    <property type="entry name" value="EmrE-like"/>
</dbReference>
<feature type="transmembrane region" description="Helical" evidence="12">
    <location>
        <begin position="179"/>
        <end position="197"/>
    </location>
</feature>
<reference evidence="14 15" key="1">
    <citation type="submission" date="2020-09" db="EMBL/GenBank/DDBJ databases">
        <title>Paenibacillus sp. strain PR3 16S rRNA gene Genome sequencing and assembly.</title>
        <authorList>
            <person name="Kim J."/>
        </authorList>
    </citation>
    <scope>NUCLEOTIDE SEQUENCE [LARGE SCALE GENOMIC DNA]</scope>
    <source>
        <strain evidence="14 15">PR3</strain>
    </source>
</reference>